<evidence type="ECO:0008006" key="3">
    <source>
        <dbReference type="Google" id="ProtNLM"/>
    </source>
</evidence>
<feature type="region of interest" description="Disordered" evidence="1">
    <location>
        <begin position="84"/>
        <end position="122"/>
    </location>
</feature>
<feature type="compositionally biased region" description="Polar residues" evidence="1">
    <location>
        <begin position="451"/>
        <end position="468"/>
    </location>
</feature>
<reference evidence="2" key="1">
    <citation type="submission" date="2015-01" db="EMBL/GenBank/DDBJ databases">
        <authorList>
            <person name="Durling Mikael"/>
        </authorList>
    </citation>
    <scope>NUCLEOTIDE SEQUENCE</scope>
</reference>
<feature type="compositionally biased region" description="Polar residues" evidence="1">
    <location>
        <begin position="654"/>
        <end position="667"/>
    </location>
</feature>
<gene>
    <name evidence="2" type="ORF">BN869_000012867_1</name>
</gene>
<feature type="region of interest" description="Disordered" evidence="1">
    <location>
        <begin position="204"/>
        <end position="837"/>
    </location>
</feature>
<feature type="compositionally biased region" description="Pro residues" evidence="1">
    <location>
        <begin position="567"/>
        <end position="578"/>
    </location>
</feature>
<feature type="compositionally biased region" description="Polar residues" evidence="1">
    <location>
        <begin position="90"/>
        <end position="107"/>
    </location>
</feature>
<dbReference type="EMBL" id="CDPU01000075">
    <property type="protein sequence ID" value="CEO56809.1"/>
    <property type="molecule type" value="Genomic_DNA"/>
</dbReference>
<sequence>MAGLPLGWEWDYDGQRWFYTYKPTGHIQYHFPKEGDEFPDFASGEDAIFQPESLMYLGPGTYNDVSPLAEEEDEAARRVITGALAEADGTPTSASKGPSPIASQGATPATKKSDLDPPKTDSAVHIVDAGPVIEVQSGTEAELAVPMLDSREMPHELPVEVFNPVGVIAEMATEMTQRAQIETNPPPVEIADNSILAPIETILPPQGYSELPGQTSPVENKKKPNEPGGISIEIPKSKGAGTPPIQIQQQPPPQQQQEQQEPSPPPPLESPPVDKQPEGPSSKYQAFSPANGSTEATEKMENTRRSSMALDPRRISVQREPSLLMGLGKNGSKMDPSLVPAALSLSKPTGPSPERSPPFRPVPGAVVESIDVVKPSDNTPGTSPGPSVLRPARNGDGRKLSDSTNPTSPIDDEFERTMQLALGDKPGVSKVPSVLKPARGRAPSMPGKAASDSQNGSRNQSPAQTTPRRSYEQDEAGPMEKKYLPYTGINSGYRMSYVPPPPGPPGQPPQQFGASPSPLGLQQQQPQNPGVFHQGHGPIQNQPGFPQGPIPPHMTNMPRPASTPVGPVQPPAGAPPMHPQQLPSNYPHAAPPQGPPRTVASRRSMSIGGAEVSPIQQSETQSPQVPMQTPSPLEHMRRVSSVSLADGAAIFTPSPDTGSSAAQSQPGTRPPSGLRNFSSPPQDGAPQSGPPRPGKVPIDQGSYFPPQPTPRGNFQPQPPSKRMSMPPGYSIDDSSLDWTQGAGKAPVQPSPPVPAKVPENPTQGLHRSHSVGSSSASNVQPPRRLEPGRMGPVQQHGAGFILSMIEEHHEPPPSRHGPPGHPNTLQQRPEGFGAAPSVKLLTRLITFPPS</sequence>
<name>A0A0B7KI68_BIOOC</name>
<feature type="compositionally biased region" description="Pro residues" evidence="1">
    <location>
        <begin position="498"/>
        <end position="508"/>
    </location>
</feature>
<accession>A0A0B7KI68</accession>
<feature type="compositionally biased region" description="Polar residues" evidence="1">
    <location>
        <begin position="376"/>
        <end position="385"/>
    </location>
</feature>
<protein>
    <recommendedName>
        <fullName evidence="3">WW domain-containing protein</fullName>
    </recommendedName>
</protein>
<feature type="compositionally biased region" description="Low complexity" evidence="1">
    <location>
        <begin position="509"/>
        <end position="530"/>
    </location>
</feature>
<proteinExistence type="predicted"/>
<feature type="compositionally biased region" description="Pro residues" evidence="1">
    <location>
        <begin position="350"/>
        <end position="361"/>
    </location>
</feature>
<feature type="compositionally biased region" description="Polar residues" evidence="1">
    <location>
        <begin position="282"/>
        <end position="295"/>
    </location>
</feature>
<feature type="compositionally biased region" description="Low complexity" evidence="1">
    <location>
        <begin position="243"/>
        <end position="261"/>
    </location>
</feature>
<feature type="compositionally biased region" description="Polar residues" evidence="1">
    <location>
        <begin position="614"/>
        <end position="631"/>
    </location>
</feature>
<dbReference type="AlphaFoldDB" id="A0A0B7KI68"/>
<evidence type="ECO:0000256" key="1">
    <source>
        <dbReference type="SAM" id="MobiDB-lite"/>
    </source>
</evidence>
<evidence type="ECO:0000313" key="2">
    <source>
        <dbReference type="EMBL" id="CEO56809.1"/>
    </source>
</evidence>
<organism evidence="2">
    <name type="scientific">Bionectria ochroleuca</name>
    <name type="common">Gliocladium roseum</name>
    <dbReference type="NCBI Taxonomy" id="29856"/>
    <lineage>
        <taxon>Eukaryota</taxon>
        <taxon>Fungi</taxon>
        <taxon>Dikarya</taxon>
        <taxon>Ascomycota</taxon>
        <taxon>Pezizomycotina</taxon>
        <taxon>Sordariomycetes</taxon>
        <taxon>Hypocreomycetidae</taxon>
        <taxon>Hypocreales</taxon>
        <taxon>Bionectriaceae</taxon>
        <taxon>Clonostachys</taxon>
    </lineage>
</organism>